<organism evidence="1 2">
    <name type="scientific">Clunio marinus</name>
    <dbReference type="NCBI Taxonomy" id="568069"/>
    <lineage>
        <taxon>Eukaryota</taxon>
        <taxon>Metazoa</taxon>
        <taxon>Ecdysozoa</taxon>
        <taxon>Arthropoda</taxon>
        <taxon>Hexapoda</taxon>
        <taxon>Insecta</taxon>
        <taxon>Pterygota</taxon>
        <taxon>Neoptera</taxon>
        <taxon>Endopterygota</taxon>
        <taxon>Diptera</taxon>
        <taxon>Nematocera</taxon>
        <taxon>Chironomoidea</taxon>
        <taxon>Chironomidae</taxon>
        <taxon>Clunio</taxon>
    </lineage>
</organism>
<dbReference type="InterPro" id="IPR004344">
    <property type="entry name" value="TTL/TTLL_fam"/>
</dbReference>
<gene>
    <name evidence="1" type="ORF">CLUMA_CG005395</name>
</gene>
<name>A0A1J1I051_9DIPT</name>
<dbReference type="PANTHER" id="PTHR47113">
    <property type="entry name" value="LD09343P"/>
    <property type="match status" value="1"/>
</dbReference>
<proteinExistence type="predicted"/>
<sequence>MDSKSIIITAFSIISIYITNILLHKSIIEKTENSNVPSKIQESHDYFATSNQSFLKAEENSRKQLKFCFYTKDNYTKRFESIRHVIEKLGYQEVPLYAHDLHYNWDLVWSFPGLPVLKLNYSKLKDHQKINHIPGISFLIQKSILATDTDSKYVPKGFEDELHMQRYAKEHPDAKFVRKNKANRGVSIVTVEKMNFTSSGNFYDDLFAQVFVEDPYLVNGHKFDLNIYVGISSVDPLRIYYYAKTYHLRFCEKPYNPNNFDDLDTYVISDNYIPGLEFPAIRKYTDHGYLAKEALHLYFIEQGINPKIIVDQIEDAISSIVLQKAPEIVEKIVPQKAANGKYHFFELVRFDFILDAKLKLYLMEVNMSPNLQPHVKMRAHKPIYENLVYNFLNLVGIGTTVSDKNVGQFTEDESSFVLNDHSISVTPDICLNRPCNETCDSTQCDLCLNCMSDSFKYDLKLAFWEHMNMGEFRRVVPPPNINLMETNSTYWKNLSPTNTLYAKWLIEMCKTNSRFC</sequence>
<dbReference type="AlphaFoldDB" id="A0A1J1I051"/>
<dbReference type="PANTHER" id="PTHR47113:SF1">
    <property type="entry name" value="LD09343P"/>
    <property type="match status" value="1"/>
</dbReference>
<accession>A0A1J1I051</accession>
<dbReference type="PROSITE" id="PS51221">
    <property type="entry name" value="TTL"/>
    <property type="match status" value="1"/>
</dbReference>
<dbReference type="OrthoDB" id="7788932at2759"/>
<evidence type="ECO:0000313" key="1">
    <source>
        <dbReference type="EMBL" id="CRK91761.1"/>
    </source>
</evidence>
<evidence type="ECO:0000313" key="2">
    <source>
        <dbReference type="Proteomes" id="UP000183832"/>
    </source>
</evidence>
<dbReference type="EMBL" id="CVRI01000021">
    <property type="protein sequence ID" value="CRK91761.1"/>
    <property type="molecule type" value="Genomic_DNA"/>
</dbReference>
<reference evidence="1 2" key="1">
    <citation type="submission" date="2015-04" db="EMBL/GenBank/DDBJ databases">
        <authorList>
            <person name="Syromyatnikov M.Y."/>
            <person name="Popov V.N."/>
        </authorList>
    </citation>
    <scope>NUCLEOTIDE SEQUENCE [LARGE SCALE GENOMIC DNA]</scope>
</reference>
<dbReference type="Pfam" id="PF03133">
    <property type="entry name" value="TTL"/>
    <property type="match status" value="1"/>
</dbReference>
<dbReference type="Gene3D" id="3.30.470.20">
    <property type="entry name" value="ATP-grasp fold, B domain"/>
    <property type="match status" value="1"/>
</dbReference>
<dbReference type="SUPFAM" id="SSF56059">
    <property type="entry name" value="Glutathione synthetase ATP-binding domain-like"/>
    <property type="match status" value="1"/>
</dbReference>
<protein>
    <submittedName>
        <fullName evidence="1">CLUMA_CG005395, isoform A</fullName>
    </submittedName>
</protein>
<dbReference type="InterPro" id="IPR053317">
    <property type="entry name" value="Tubulin_polyglutamylase"/>
</dbReference>
<dbReference type="Proteomes" id="UP000183832">
    <property type="component" value="Unassembled WGS sequence"/>
</dbReference>
<keyword evidence="2" id="KW-1185">Reference proteome</keyword>